<sequence length="273" mass="30804">MASRSGTAPASASAPNAPANKQDQQQRYNAILSALLQHEHVFYSPPTSPHKLLIAQSQSQTQQQQRAETSTSTSSDLPTIASLSLHPVLENLLHILNCDLPSAHFLCRHAEVEPMYESMYVHGILHRIEGDIDNTRAWYGDVKDTDVFLHSWSGEARKDAPEIAAQGWEHFLDRLERYRDRVRSRQGVGARKMDEDRLDSGAVKDWEREEELLRETSLWEIKKLTDFCEDKFGVGEMKDANDGAFVGKMESGNEKYAEIAKSMVTGGEGWRTF</sequence>
<proteinExistence type="predicted"/>
<organism evidence="2 3">
    <name type="scientific">Lithohypha guttulata</name>
    <dbReference type="NCBI Taxonomy" id="1690604"/>
    <lineage>
        <taxon>Eukaryota</taxon>
        <taxon>Fungi</taxon>
        <taxon>Dikarya</taxon>
        <taxon>Ascomycota</taxon>
        <taxon>Pezizomycotina</taxon>
        <taxon>Eurotiomycetes</taxon>
        <taxon>Chaetothyriomycetidae</taxon>
        <taxon>Chaetothyriales</taxon>
        <taxon>Trichomeriaceae</taxon>
        <taxon>Lithohypha</taxon>
    </lineage>
</organism>
<feature type="region of interest" description="Disordered" evidence="1">
    <location>
        <begin position="55"/>
        <end position="77"/>
    </location>
</feature>
<evidence type="ECO:0000313" key="2">
    <source>
        <dbReference type="EMBL" id="KAK5079502.1"/>
    </source>
</evidence>
<keyword evidence="3" id="KW-1185">Reference proteome</keyword>
<name>A0ABR0JY18_9EURO</name>
<evidence type="ECO:0000256" key="1">
    <source>
        <dbReference type="SAM" id="MobiDB-lite"/>
    </source>
</evidence>
<protein>
    <submittedName>
        <fullName evidence="2">Uncharacterized protein</fullName>
    </submittedName>
</protein>
<feature type="region of interest" description="Disordered" evidence="1">
    <location>
        <begin position="1"/>
        <end position="28"/>
    </location>
</feature>
<comment type="caution">
    <text evidence="2">The sequence shown here is derived from an EMBL/GenBank/DDBJ whole genome shotgun (WGS) entry which is preliminary data.</text>
</comment>
<feature type="compositionally biased region" description="Low complexity" evidence="1">
    <location>
        <begin position="56"/>
        <end position="75"/>
    </location>
</feature>
<dbReference type="Proteomes" id="UP001345013">
    <property type="component" value="Unassembled WGS sequence"/>
</dbReference>
<dbReference type="EMBL" id="JAVRRG010000192">
    <property type="protein sequence ID" value="KAK5079502.1"/>
    <property type="molecule type" value="Genomic_DNA"/>
</dbReference>
<feature type="compositionally biased region" description="Low complexity" evidence="1">
    <location>
        <begin position="8"/>
        <end position="20"/>
    </location>
</feature>
<evidence type="ECO:0000313" key="3">
    <source>
        <dbReference type="Proteomes" id="UP001345013"/>
    </source>
</evidence>
<gene>
    <name evidence="2" type="ORF">LTR24_009230</name>
</gene>
<reference evidence="2 3" key="1">
    <citation type="submission" date="2023-08" db="EMBL/GenBank/DDBJ databases">
        <title>Black Yeasts Isolated from many extreme environments.</title>
        <authorList>
            <person name="Coleine C."/>
            <person name="Stajich J.E."/>
            <person name="Selbmann L."/>
        </authorList>
    </citation>
    <scope>NUCLEOTIDE SEQUENCE [LARGE SCALE GENOMIC DNA]</scope>
    <source>
        <strain evidence="2 3">CCFEE 5885</strain>
    </source>
</reference>
<accession>A0ABR0JY18</accession>